<dbReference type="InterPro" id="IPR016032">
    <property type="entry name" value="Sig_transdc_resp-reg_C-effctor"/>
</dbReference>
<dbReference type="Pfam" id="PF00072">
    <property type="entry name" value="Response_reg"/>
    <property type="match status" value="1"/>
</dbReference>
<dbReference type="CDD" id="cd06170">
    <property type="entry name" value="LuxR_C_like"/>
    <property type="match status" value="1"/>
</dbReference>
<feature type="modified residue" description="4-aspartylphosphate" evidence="5">
    <location>
        <position position="55"/>
    </location>
</feature>
<dbReference type="KEGG" id="bsb:Bresu_0675"/>
<dbReference type="CDD" id="cd17535">
    <property type="entry name" value="REC_NarL-like"/>
    <property type="match status" value="1"/>
</dbReference>
<evidence type="ECO:0000256" key="5">
    <source>
        <dbReference type="PROSITE-ProRule" id="PRU00169"/>
    </source>
</evidence>
<dbReference type="PRINTS" id="PR00038">
    <property type="entry name" value="HTHLUXR"/>
</dbReference>
<dbReference type="Pfam" id="PF00196">
    <property type="entry name" value="GerE"/>
    <property type="match status" value="1"/>
</dbReference>
<evidence type="ECO:0000259" key="6">
    <source>
        <dbReference type="PROSITE" id="PS50043"/>
    </source>
</evidence>
<evidence type="ECO:0000313" key="9">
    <source>
        <dbReference type="Proteomes" id="UP000002696"/>
    </source>
</evidence>
<keyword evidence="9" id="KW-1185">Reference proteome</keyword>
<dbReference type="HOGENOM" id="CLU_000445_90_10_5"/>
<name>D9QLQ6_BRESC</name>
<dbReference type="InParanoid" id="D9QLQ6"/>
<dbReference type="Gene3D" id="3.40.50.2300">
    <property type="match status" value="1"/>
</dbReference>
<gene>
    <name evidence="8" type="ordered locus">Bresu_0675</name>
</gene>
<dbReference type="PANTHER" id="PTHR43214">
    <property type="entry name" value="TWO-COMPONENT RESPONSE REGULATOR"/>
    <property type="match status" value="1"/>
</dbReference>
<dbReference type="BioCyc" id="BSUB633149:G1GM8-676-MONOMER"/>
<dbReference type="InterPro" id="IPR058245">
    <property type="entry name" value="NreC/VraR/RcsB-like_REC"/>
</dbReference>
<keyword evidence="4" id="KW-0804">Transcription</keyword>
<evidence type="ECO:0000256" key="4">
    <source>
        <dbReference type="ARBA" id="ARBA00023163"/>
    </source>
</evidence>
<dbReference type="EMBL" id="CP002102">
    <property type="protein sequence ID" value="ADK99989.1"/>
    <property type="molecule type" value="Genomic_DNA"/>
</dbReference>
<dbReference type="AlphaFoldDB" id="D9QLQ6"/>
<reference evidence="9" key="1">
    <citation type="journal article" date="2011" name="J. Bacteriol.">
        <title>Genome sequences of eight morphologically diverse alphaproteobacteria.</title>
        <authorList>
            <consortium name="US DOE Joint Genome Institute"/>
            <person name="Brown P.J."/>
            <person name="Kysela D.T."/>
            <person name="Buechlein A."/>
            <person name="Hemmerich C."/>
            <person name="Brun Y.V."/>
        </authorList>
    </citation>
    <scope>NUCLEOTIDE SEQUENCE [LARGE SCALE GENOMIC DNA]</scope>
    <source>
        <strain evidence="9">ATCC 15264 / DSM 4735 / LMG 14903 / NBRC 16000 / CB 81</strain>
    </source>
</reference>
<keyword evidence="1 5" id="KW-0597">Phosphoprotein</keyword>
<dbReference type="FunCoup" id="D9QLQ6">
    <property type="interactions" value="397"/>
</dbReference>
<sequence length="208" mass="22128">MSMRILIADDHELTRAGLRAVIDREPDMVVVAEAGTAEAAVERSLAGDIDLAILDIRFGPGMNGLEAAGRILERAPTRILLLTLHDTPEYVRSALAAGATGYVLKDAGREELLHAIRAVGAGRSALPGDLLRKAMAPTVGPRPDDLDRLTPREREVLESVARGLTNKEIARDLGIGPGTVKAHVEKLIAKLGVADRTQAAVFAARARP</sequence>
<dbReference type="InterPro" id="IPR011006">
    <property type="entry name" value="CheY-like_superfamily"/>
</dbReference>
<evidence type="ECO:0000256" key="2">
    <source>
        <dbReference type="ARBA" id="ARBA00023015"/>
    </source>
</evidence>
<keyword evidence="3" id="KW-0238">DNA-binding</keyword>
<protein>
    <submittedName>
        <fullName evidence="8">Two component transcriptional regulator, LuxR family</fullName>
    </submittedName>
</protein>
<dbReference type="InterPro" id="IPR039420">
    <property type="entry name" value="WalR-like"/>
</dbReference>
<dbReference type="InterPro" id="IPR000792">
    <property type="entry name" value="Tscrpt_reg_LuxR_C"/>
</dbReference>
<dbReference type="SMART" id="SM00421">
    <property type="entry name" value="HTH_LUXR"/>
    <property type="match status" value="1"/>
</dbReference>
<dbReference type="GO" id="GO:0006355">
    <property type="term" value="P:regulation of DNA-templated transcription"/>
    <property type="evidence" value="ECO:0007669"/>
    <property type="project" value="InterPro"/>
</dbReference>
<dbReference type="GO" id="GO:0003677">
    <property type="term" value="F:DNA binding"/>
    <property type="evidence" value="ECO:0007669"/>
    <property type="project" value="UniProtKB-KW"/>
</dbReference>
<feature type="domain" description="HTH luxR-type" evidence="6">
    <location>
        <begin position="142"/>
        <end position="207"/>
    </location>
</feature>
<keyword evidence="2" id="KW-0805">Transcription regulation</keyword>
<dbReference type="PANTHER" id="PTHR43214:SF24">
    <property type="entry name" value="TRANSCRIPTIONAL REGULATORY PROTEIN NARL-RELATED"/>
    <property type="match status" value="1"/>
</dbReference>
<evidence type="ECO:0000259" key="7">
    <source>
        <dbReference type="PROSITE" id="PS50110"/>
    </source>
</evidence>
<organism evidence="8 9">
    <name type="scientific">Brevundimonas subvibrioides (strain ATCC 15264 / DSM 4735 / LMG 14903 / NBRC 16000 / CB 81)</name>
    <name type="common">Caulobacter subvibrioides</name>
    <dbReference type="NCBI Taxonomy" id="633149"/>
    <lineage>
        <taxon>Bacteria</taxon>
        <taxon>Pseudomonadati</taxon>
        <taxon>Pseudomonadota</taxon>
        <taxon>Alphaproteobacteria</taxon>
        <taxon>Caulobacterales</taxon>
        <taxon>Caulobacteraceae</taxon>
        <taxon>Brevundimonas</taxon>
    </lineage>
</organism>
<dbReference type="PROSITE" id="PS50110">
    <property type="entry name" value="RESPONSE_REGULATORY"/>
    <property type="match status" value="1"/>
</dbReference>
<dbReference type="InterPro" id="IPR001789">
    <property type="entry name" value="Sig_transdc_resp-reg_receiver"/>
</dbReference>
<dbReference type="Proteomes" id="UP000002696">
    <property type="component" value="Chromosome"/>
</dbReference>
<evidence type="ECO:0000313" key="8">
    <source>
        <dbReference type="EMBL" id="ADK99989.1"/>
    </source>
</evidence>
<dbReference type="SMART" id="SM00448">
    <property type="entry name" value="REC"/>
    <property type="match status" value="1"/>
</dbReference>
<dbReference type="SUPFAM" id="SSF52172">
    <property type="entry name" value="CheY-like"/>
    <property type="match status" value="1"/>
</dbReference>
<dbReference type="eggNOG" id="COG2197">
    <property type="taxonomic scope" value="Bacteria"/>
</dbReference>
<dbReference type="GO" id="GO:0000160">
    <property type="term" value="P:phosphorelay signal transduction system"/>
    <property type="evidence" value="ECO:0007669"/>
    <property type="project" value="InterPro"/>
</dbReference>
<dbReference type="SUPFAM" id="SSF46894">
    <property type="entry name" value="C-terminal effector domain of the bipartite response regulators"/>
    <property type="match status" value="1"/>
</dbReference>
<proteinExistence type="predicted"/>
<dbReference type="PROSITE" id="PS50043">
    <property type="entry name" value="HTH_LUXR_2"/>
    <property type="match status" value="1"/>
</dbReference>
<accession>D9QLQ6</accession>
<dbReference type="STRING" id="633149.Bresu_0675"/>
<dbReference type="OrthoDB" id="9782896at2"/>
<evidence type="ECO:0000256" key="1">
    <source>
        <dbReference type="ARBA" id="ARBA00022553"/>
    </source>
</evidence>
<evidence type="ECO:0000256" key="3">
    <source>
        <dbReference type="ARBA" id="ARBA00023125"/>
    </source>
</evidence>
<feature type="domain" description="Response regulatory" evidence="7">
    <location>
        <begin position="4"/>
        <end position="120"/>
    </location>
</feature>